<proteinExistence type="predicted"/>
<comment type="caution">
    <text evidence="1">The sequence shown here is derived from an EMBL/GenBank/DDBJ whole genome shotgun (WGS) entry which is preliminary data.</text>
</comment>
<evidence type="ECO:0000313" key="1">
    <source>
        <dbReference type="EMBL" id="KAI2384322.1"/>
    </source>
</evidence>
<gene>
    <name evidence="1" type="ORF">LOY88_004749</name>
</gene>
<dbReference type="EMBL" id="JALBCA010000075">
    <property type="protein sequence ID" value="KAI2384322.1"/>
    <property type="molecule type" value="Genomic_DNA"/>
</dbReference>
<accession>A0ACB8UT53</accession>
<organism evidence="1">
    <name type="scientific">Ophidiomyces ophidiicola</name>
    <dbReference type="NCBI Taxonomy" id="1387563"/>
    <lineage>
        <taxon>Eukaryota</taxon>
        <taxon>Fungi</taxon>
        <taxon>Dikarya</taxon>
        <taxon>Ascomycota</taxon>
        <taxon>Pezizomycotina</taxon>
        <taxon>Eurotiomycetes</taxon>
        <taxon>Eurotiomycetidae</taxon>
        <taxon>Onygenales</taxon>
        <taxon>Onygenaceae</taxon>
        <taxon>Ophidiomyces</taxon>
    </lineage>
</organism>
<name>A0ACB8UT53_9EURO</name>
<reference evidence="1" key="1">
    <citation type="journal article" date="2022" name="bioRxiv">
        <title>Population genetic analysis of Ophidiomyces ophidiicola, the causative agent of snake fungal disease, indicates recent introductions to the USA.</title>
        <authorList>
            <person name="Ladner J.T."/>
            <person name="Palmer J.M."/>
            <person name="Ettinger C.L."/>
            <person name="Stajich J.E."/>
            <person name="Farrell T.M."/>
            <person name="Glorioso B.M."/>
            <person name="Lawson B."/>
            <person name="Price S.J."/>
            <person name="Stengle A.G."/>
            <person name="Grear D.A."/>
            <person name="Lorch J.M."/>
        </authorList>
    </citation>
    <scope>NUCLEOTIDE SEQUENCE</scope>
    <source>
        <strain evidence="1">NWHC 24266-5</strain>
    </source>
</reference>
<sequence>MALLIESSAKSAMSLCRACNASRVNVRLFSSSQSSMVGPESPNYVDIPRIIQPILPRKEKLKGVLPTPRELFPPRRPDKPTVSYLSDATPEPSTDKPKVEKHHPLYEQLEWKRRMAEVRRKNLREGLIELYRRKQKAKLYTVKESQEKEARRAQISRQPARNDEVLTSMSNVQDIGRKRRTVLPDPNAEQRLAKSKANVAVKRRLKSEERIDSIHTLYMNARSFIVTEEQLNAEIERVFPEGENPEWTNDRATGDSVWNLGPPPTVNELLHRKDEENSRWVLLQERTKKIAETLTGGKI</sequence>
<protein>
    <submittedName>
        <fullName evidence="1">Uncharacterized protein</fullName>
    </submittedName>
</protein>